<evidence type="ECO:0000256" key="1">
    <source>
        <dbReference type="SAM" id="Phobius"/>
    </source>
</evidence>
<sequence length="155" mass="16668">MMLLLLLLLLLLFDEPNKDVAPVGLEPNNPPPVVVLPALLPNRDVPAGFAPNMPWFCAGAEEVLVLPNKEVPPAGLEPNSPALALFMPLLLLLILLVLLLPNKPRLVCALLEPNKLPELLFELAPNNPPPVFAVLLGLLPKRPPPVVALPPNAFV</sequence>
<keyword evidence="1" id="KW-1133">Transmembrane helix</keyword>
<keyword evidence="1" id="KW-0472">Membrane</keyword>
<evidence type="ECO:0000256" key="2">
    <source>
        <dbReference type="SAM" id="SignalP"/>
    </source>
</evidence>
<reference evidence="3" key="1">
    <citation type="journal article" date="1995" name="Yeast">
        <title>The sequence of an 11.1 kb fragment on the left arm of Saccharomyces cerevisiae chromosome VII reveals six open reading frames including NSP49, KEM1 and four putative new genes.</title>
        <authorList>
            <person name="Bertani I."/>
            <person name="Coglievina M."/>
            <person name="Zaccaria P."/>
            <person name="Klima R."/>
            <person name="Bruschi C.V."/>
        </authorList>
    </citation>
    <scope>NUCLEOTIDE SEQUENCE</scope>
    <source>
        <strain evidence="3">FY1679</strain>
    </source>
</reference>
<feature type="chain" id="PRO_5003244970" evidence="2">
    <location>
        <begin position="19"/>
        <end position="155"/>
    </location>
</feature>
<protein>
    <submittedName>
        <fullName evidence="3">G1649 protein</fullName>
    </submittedName>
</protein>
<feature type="transmembrane region" description="Helical" evidence="1">
    <location>
        <begin position="82"/>
        <end position="100"/>
    </location>
</feature>
<dbReference type="AlphaFoldDB" id="E9PA72"/>
<evidence type="ECO:0000313" key="3">
    <source>
        <dbReference type="EMBL" id="CAA59182.1"/>
    </source>
</evidence>
<keyword evidence="1" id="KW-0812">Transmembrane</keyword>
<proteinExistence type="predicted"/>
<keyword evidence="2" id="KW-0732">Signal</keyword>
<accession>E9PA72</accession>
<dbReference type="EMBL" id="X84705">
    <property type="protein sequence ID" value="CAA59182.1"/>
    <property type="molecule type" value="Genomic_DNA"/>
</dbReference>
<name>E9PA72_YEASX</name>
<gene>
    <name evidence="3" type="primary">G1649</name>
</gene>
<feature type="signal peptide" evidence="2">
    <location>
        <begin position="1"/>
        <end position="18"/>
    </location>
</feature>
<organism evidence="3">
    <name type="scientific">Saccharomyces cerevisiae</name>
    <name type="common">Baker's yeast</name>
    <dbReference type="NCBI Taxonomy" id="4932"/>
    <lineage>
        <taxon>Eukaryota</taxon>
        <taxon>Fungi</taxon>
        <taxon>Dikarya</taxon>
        <taxon>Ascomycota</taxon>
        <taxon>Saccharomycotina</taxon>
        <taxon>Saccharomycetes</taxon>
        <taxon>Saccharomycetales</taxon>
        <taxon>Saccharomycetaceae</taxon>
        <taxon>Saccharomyces</taxon>
    </lineage>
</organism>